<evidence type="ECO:0000256" key="3">
    <source>
        <dbReference type="ARBA" id="ARBA00022842"/>
    </source>
</evidence>
<dbReference type="GO" id="GO:0016787">
    <property type="term" value="F:hydrolase activity"/>
    <property type="evidence" value="ECO:0007669"/>
    <property type="project" value="UniProtKB-KW"/>
</dbReference>
<dbReference type="GO" id="GO:0009231">
    <property type="term" value="P:riboflavin biosynthetic process"/>
    <property type="evidence" value="ECO:0007669"/>
    <property type="project" value="TreeGrafter"/>
</dbReference>
<dbReference type="eggNOG" id="COG1011">
    <property type="taxonomic scope" value="Bacteria"/>
</dbReference>
<reference evidence="4 5" key="1">
    <citation type="journal article" date="2011" name="J. Bacteriol.">
        <title>Genome sequence of strain IMCC3088, a proteorhodopsin-containing marine bacterium belonging to the OM60/NOR5 clade.</title>
        <authorList>
            <person name="Jang Y."/>
            <person name="Oh H.M."/>
            <person name="Kang I."/>
            <person name="Lee K."/>
            <person name="Yang S.J."/>
            <person name="Cho J.C."/>
        </authorList>
    </citation>
    <scope>NUCLEOTIDE SEQUENCE [LARGE SCALE GENOMIC DNA]</scope>
    <source>
        <strain evidence="4 5">IMCC3088</strain>
    </source>
</reference>
<dbReference type="PRINTS" id="PR00413">
    <property type="entry name" value="HADHALOGNASE"/>
</dbReference>
<dbReference type="InterPro" id="IPR006439">
    <property type="entry name" value="HAD-SF_hydro_IA"/>
</dbReference>
<dbReference type="AlphaFoldDB" id="F3L285"/>
<evidence type="ECO:0000313" key="4">
    <source>
        <dbReference type="EMBL" id="EGG29564.1"/>
    </source>
</evidence>
<keyword evidence="2" id="KW-0378">Hydrolase</keyword>
<dbReference type="RefSeq" id="WP_009575883.1">
    <property type="nucleotide sequence ID" value="NZ_AEIG01000045.1"/>
</dbReference>
<dbReference type="InterPro" id="IPR051400">
    <property type="entry name" value="HAD-like_hydrolase"/>
</dbReference>
<dbReference type="STRING" id="2518989.IMCC3088_1652"/>
<accession>F3L285</accession>
<dbReference type="OrthoDB" id="367448at2"/>
<dbReference type="Gene3D" id="1.20.120.1600">
    <property type="match status" value="1"/>
</dbReference>
<dbReference type="SUPFAM" id="SSF56784">
    <property type="entry name" value="HAD-like"/>
    <property type="match status" value="1"/>
</dbReference>
<sequence length="235" mass="26779">MSQIQLITFDLDDTLWAVKPALIRAEQEQNDWLKQHRPGTVEHHTHESLFEFKKSVWKRHPELAHHISKMREQSLYELQIAVGYTPEDARIGAKEAFEVFLHFRHKVELYENALRVLELLHPHYTLGAITNGNADVYKTDAAEYFDFAILAEEVGASKPAPIAFEEALKRSGFRAHQAAHIGDHWEHDVLGARNAGFHAIWLNASNVGWPHDSEPPLTIQSLDELPNLVASLGEF</sequence>
<dbReference type="InterPro" id="IPR023214">
    <property type="entry name" value="HAD_sf"/>
</dbReference>
<name>F3L285_9GAMM</name>
<keyword evidence="3" id="KW-0460">Magnesium</keyword>
<evidence type="ECO:0000256" key="1">
    <source>
        <dbReference type="ARBA" id="ARBA00001946"/>
    </source>
</evidence>
<keyword evidence="5" id="KW-1185">Reference proteome</keyword>
<dbReference type="Gene3D" id="3.40.50.1000">
    <property type="entry name" value="HAD superfamily/HAD-like"/>
    <property type="match status" value="1"/>
</dbReference>
<dbReference type="Proteomes" id="UP000005615">
    <property type="component" value="Unassembled WGS sequence"/>
</dbReference>
<dbReference type="PANTHER" id="PTHR46470:SF4">
    <property type="entry name" value="5-AMINO-6-(5-PHOSPHO-D-RIBITYLAMINO)URACIL PHOSPHATASE YIGB"/>
    <property type="match status" value="1"/>
</dbReference>
<evidence type="ECO:0000313" key="5">
    <source>
        <dbReference type="Proteomes" id="UP000005615"/>
    </source>
</evidence>
<dbReference type="SFLD" id="SFLDG01129">
    <property type="entry name" value="C1.5:_HAD__Beta-PGM__Phosphata"/>
    <property type="match status" value="1"/>
</dbReference>
<dbReference type="Pfam" id="PF00702">
    <property type="entry name" value="Hydrolase"/>
    <property type="match status" value="1"/>
</dbReference>
<dbReference type="SFLD" id="SFLDS00003">
    <property type="entry name" value="Haloacid_Dehalogenase"/>
    <property type="match status" value="1"/>
</dbReference>
<dbReference type="NCBIfam" id="TIGR01549">
    <property type="entry name" value="HAD-SF-IA-v1"/>
    <property type="match status" value="1"/>
</dbReference>
<dbReference type="NCBIfam" id="TIGR01509">
    <property type="entry name" value="HAD-SF-IA-v3"/>
    <property type="match status" value="1"/>
</dbReference>
<dbReference type="PANTHER" id="PTHR46470">
    <property type="entry name" value="N-ACYLNEURAMINATE-9-PHOSPHATASE"/>
    <property type="match status" value="1"/>
</dbReference>
<proteinExistence type="predicted"/>
<evidence type="ECO:0000256" key="2">
    <source>
        <dbReference type="ARBA" id="ARBA00022801"/>
    </source>
</evidence>
<dbReference type="InterPro" id="IPR036412">
    <property type="entry name" value="HAD-like_sf"/>
</dbReference>
<gene>
    <name evidence="4" type="ORF">IMCC3088_1652</name>
</gene>
<comment type="cofactor">
    <cofactor evidence="1">
        <name>Mg(2+)</name>
        <dbReference type="ChEBI" id="CHEBI:18420"/>
    </cofactor>
</comment>
<comment type="caution">
    <text evidence="4">The sequence shown here is derived from an EMBL/GenBank/DDBJ whole genome shotgun (WGS) entry which is preliminary data.</text>
</comment>
<protein>
    <submittedName>
        <fullName evidence="4">2-haloalkanoic acid dehalogenase</fullName>
    </submittedName>
</protein>
<dbReference type="EMBL" id="AEIG01000045">
    <property type="protein sequence ID" value="EGG29564.1"/>
    <property type="molecule type" value="Genomic_DNA"/>
</dbReference>
<organism evidence="4 5">
    <name type="scientific">Aequoribacter fuscus</name>
    <dbReference type="NCBI Taxonomy" id="2518989"/>
    <lineage>
        <taxon>Bacteria</taxon>
        <taxon>Pseudomonadati</taxon>
        <taxon>Pseudomonadota</taxon>
        <taxon>Gammaproteobacteria</taxon>
        <taxon>Cellvibrionales</taxon>
        <taxon>Halieaceae</taxon>
        <taxon>Aequoribacter</taxon>
    </lineage>
</organism>